<dbReference type="HOGENOM" id="CLU_2730537_0_0_2"/>
<sequence>MQKTTIAERVKMVSGFCSRNKIEYLTYHAPIFVNGENICDEKWGGIILDSIMQNIEEAKEVIDDPGLQTMQ</sequence>
<name>K0IIA5_NITGG</name>
<dbReference type="InParanoid" id="K0IIA5"/>
<organism evidence="1 2">
    <name type="scientific">Nitrososphaera gargensis (strain Ga9.2)</name>
    <dbReference type="NCBI Taxonomy" id="1237085"/>
    <lineage>
        <taxon>Archaea</taxon>
        <taxon>Nitrososphaerota</taxon>
        <taxon>Nitrososphaeria</taxon>
        <taxon>Nitrososphaerales</taxon>
        <taxon>Nitrososphaeraceae</taxon>
        <taxon>Nitrososphaera</taxon>
    </lineage>
</organism>
<dbReference type="RefSeq" id="WP_015018282.1">
    <property type="nucleotide sequence ID" value="NC_018719.1"/>
</dbReference>
<evidence type="ECO:0000313" key="1">
    <source>
        <dbReference type="EMBL" id="AFU57737.1"/>
    </source>
</evidence>
<dbReference type="OrthoDB" id="373658at2157"/>
<reference evidence="1" key="1">
    <citation type="journal article" date="2012" name="Environ. Microbiol.">
        <title>The genome of the ammonia-oxidizing Candidatus Nitrososphaera gargensis: insights into metabolic versatility and environmental adaptations.</title>
        <authorList>
            <person name="Spang A."/>
            <person name="Poehlein A."/>
            <person name="Offre P."/>
            <person name="Zumbragel S."/>
            <person name="Haider S."/>
            <person name="Rychlik N."/>
            <person name="Nowka B."/>
            <person name="Schmeisser C."/>
            <person name="Lebedeva E.V."/>
            <person name="Rattei T."/>
            <person name="Bohm C."/>
            <person name="Schmid M."/>
            <person name="Galushko A."/>
            <person name="Hatzenpichler R."/>
            <person name="Weinmaier T."/>
            <person name="Daniel R."/>
            <person name="Schleper C."/>
            <person name="Spieck E."/>
            <person name="Streit W."/>
            <person name="Wagner M."/>
        </authorList>
    </citation>
    <scope>NUCLEOTIDE SEQUENCE [LARGE SCALE GENOMIC DNA]</scope>
    <source>
        <strain evidence="1">Enrichment culture Ga9.2</strain>
    </source>
</reference>
<dbReference type="Proteomes" id="UP000008037">
    <property type="component" value="Chromosome"/>
</dbReference>
<dbReference type="KEGG" id="nga:Ngar_c07950"/>
<evidence type="ECO:0000313" key="2">
    <source>
        <dbReference type="Proteomes" id="UP000008037"/>
    </source>
</evidence>
<proteinExistence type="predicted"/>
<protein>
    <submittedName>
        <fullName evidence="1">Uncharacterized protein</fullName>
    </submittedName>
</protein>
<gene>
    <name evidence="1" type="ordered locus">Ngar_c07950</name>
</gene>
<keyword evidence="2" id="KW-1185">Reference proteome</keyword>
<accession>K0IIA5</accession>
<dbReference type="GeneID" id="13795190"/>
<dbReference type="AlphaFoldDB" id="K0IIA5"/>
<dbReference type="BioCyc" id="CNIT1237085:G1324-793-MONOMER"/>
<dbReference type="EMBL" id="CP002408">
    <property type="protein sequence ID" value="AFU57737.1"/>
    <property type="molecule type" value="Genomic_DNA"/>
</dbReference>